<evidence type="ECO:0000256" key="2">
    <source>
        <dbReference type="ARBA" id="ARBA00009810"/>
    </source>
</evidence>
<dbReference type="Gene3D" id="2.40.170.20">
    <property type="entry name" value="TonB-dependent receptor, beta-barrel domain"/>
    <property type="match status" value="1"/>
</dbReference>
<comment type="subcellular location">
    <subcellularLocation>
        <location evidence="1 13">Cell outer membrane</location>
        <topology evidence="1 13">Multi-pass membrane protein</topology>
    </subcellularLocation>
</comment>
<dbReference type="Pfam" id="PF07715">
    <property type="entry name" value="Plug"/>
    <property type="match status" value="1"/>
</dbReference>
<feature type="domain" description="TonB-dependent receptor plug" evidence="17">
    <location>
        <begin position="83"/>
        <end position="189"/>
    </location>
</feature>
<dbReference type="EMBL" id="CP038026">
    <property type="protein sequence ID" value="QBQ36047.1"/>
    <property type="molecule type" value="Genomic_DNA"/>
</dbReference>
<feature type="compositionally biased region" description="Basic and acidic residues" evidence="15">
    <location>
        <begin position="7"/>
        <end position="22"/>
    </location>
</feature>
<evidence type="ECO:0000313" key="18">
    <source>
        <dbReference type="EMBL" id="QBQ36047.1"/>
    </source>
</evidence>
<dbReference type="PROSITE" id="PS52016">
    <property type="entry name" value="TONB_DEPENDENT_REC_3"/>
    <property type="match status" value="1"/>
</dbReference>
<accession>A0ABX5S7E2</accession>
<dbReference type="Gene3D" id="2.170.130.10">
    <property type="entry name" value="TonB-dependent receptor, plug domain"/>
    <property type="match status" value="1"/>
</dbReference>
<evidence type="ECO:0000256" key="5">
    <source>
        <dbReference type="ARBA" id="ARBA00022496"/>
    </source>
</evidence>
<evidence type="ECO:0000256" key="1">
    <source>
        <dbReference type="ARBA" id="ARBA00004571"/>
    </source>
</evidence>
<evidence type="ECO:0000313" key="19">
    <source>
        <dbReference type="Proteomes" id="UP000294359"/>
    </source>
</evidence>
<evidence type="ECO:0000256" key="3">
    <source>
        <dbReference type="ARBA" id="ARBA00022448"/>
    </source>
</evidence>
<proteinExistence type="inferred from homology"/>
<dbReference type="InterPro" id="IPR039426">
    <property type="entry name" value="TonB-dep_rcpt-like"/>
</dbReference>
<reference evidence="18 19" key="1">
    <citation type="submission" date="2019-03" db="EMBL/GenBank/DDBJ databases">
        <title>Draft Genome Sequences of Six Type Strains of the Genus Massilia.</title>
        <authorList>
            <person name="Miess H."/>
            <person name="Frediansyhah A."/>
            <person name="Gross H."/>
        </authorList>
    </citation>
    <scope>NUCLEOTIDE SEQUENCE [LARGE SCALE GENOMIC DNA]</scope>
    <source>
        <strain evidence="18 19">DSM 17505</strain>
    </source>
</reference>
<keyword evidence="9 14" id="KW-0798">TonB box</keyword>
<dbReference type="InterPro" id="IPR000531">
    <property type="entry name" value="Beta-barrel_TonB"/>
</dbReference>
<evidence type="ECO:0000256" key="9">
    <source>
        <dbReference type="ARBA" id="ARBA00023077"/>
    </source>
</evidence>
<evidence type="ECO:0000256" key="13">
    <source>
        <dbReference type="PROSITE-ProRule" id="PRU01360"/>
    </source>
</evidence>
<keyword evidence="11 18" id="KW-0675">Receptor</keyword>
<keyword evidence="19" id="KW-1185">Reference proteome</keyword>
<protein>
    <submittedName>
        <fullName evidence="18">TonB-dependent receptor</fullName>
    </submittedName>
</protein>
<feature type="domain" description="TonB-dependent receptor-like beta-barrel" evidence="16">
    <location>
        <begin position="363"/>
        <end position="876"/>
    </location>
</feature>
<dbReference type="Proteomes" id="UP000294359">
    <property type="component" value="Chromosome"/>
</dbReference>
<evidence type="ECO:0000256" key="12">
    <source>
        <dbReference type="ARBA" id="ARBA00023237"/>
    </source>
</evidence>
<evidence type="ECO:0000256" key="11">
    <source>
        <dbReference type="ARBA" id="ARBA00023170"/>
    </source>
</evidence>
<evidence type="ECO:0000256" key="10">
    <source>
        <dbReference type="ARBA" id="ARBA00023136"/>
    </source>
</evidence>
<evidence type="ECO:0000256" key="14">
    <source>
        <dbReference type="RuleBase" id="RU003357"/>
    </source>
</evidence>
<evidence type="ECO:0000256" key="7">
    <source>
        <dbReference type="ARBA" id="ARBA00023004"/>
    </source>
</evidence>
<keyword evidence="4 13" id="KW-1134">Transmembrane beta strand</keyword>
<keyword evidence="12 13" id="KW-0998">Cell outer membrane</keyword>
<sequence>MAYIPTRRRDASHQEKLDEPGRGQRLQPVCAVRFCPGRRRCGRPQCHSPAEAPTGAPRSTPISSGDQIPEVKVTATRYSTSLLKTPLAVSAFSQEQLSRKGATSLKDLTGEIPNVVIQSTGLDSAVQITIRGITSTNFTETGDPAVGFHVDGMYSPRPQGAQALMFDVDQVEVLRGPQGTLFGRNSTGGSVNVISAKPDFSGNYGKAEVDIGNYRKKQVTLVQNVKVNDRLALRGTFMKVERDGYANQMRDLSEANAPQLGWVPDGIPDVDQRFNKPIGKDKYYTNQDQWAARLSALYKVNNDVTLKAAYEHFQDDGAGGAPFRDCEASAGTRYQCAPGTGKWDLLVNVPGQVDMQIRTLRTGLSWTINPTTTFDYTFQVADQKRSEITDDDMGMQHAAPFQINGAYPNTPEGNWGTWPLTDSFHRTLSSRYLSTVHEAQLKQTLGNVQYVAGLFWMHERNRIDYEQTHTIQKPYGDVGSVLYHQPNRQVDAKAVFAQADWKFMPSWTGTLGARYSIDSKEDKGGEVYGANWKGDPAYYNGLYSQGTPGTPGFRVHNGTDLTDAMGGSVAAYHLYGAPTSNDHKETWRKVTWRVGLQKQMTPNQMAYASVSTGYKAGGFADKTDSCNYHMCADGKPGVVTFLPYGPEQVTNFELGYKGKFLDNRLSLSATAFWMKYKDMQLTGTYFINQIIPDNGLPCPTDQPKCDVYEAWRTINVGKVDIPGLELEWDYRPWRGARFGGGIAYINTDVHDFREFSDDYQCDVRTELGLPPCPPIYNGPEKELQGRRLYNIDGNHLPNTPKFQVNLNFSQEFSLPGGFRITPYVKVNWRDKAYFDLRNSDFGTVGRFQKAYAMTDASVRLDAPSDKWHAELYVRNVADKHAAQNRESVFGGFMKAYYVEPRMFGIRVGGEY</sequence>
<dbReference type="InterPro" id="IPR037066">
    <property type="entry name" value="Plug_dom_sf"/>
</dbReference>
<evidence type="ECO:0000256" key="8">
    <source>
        <dbReference type="ARBA" id="ARBA00023065"/>
    </source>
</evidence>
<dbReference type="InterPro" id="IPR012910">
    <property type="entry name" value="Plug_dom"/>
</dbReference>
<feature type="region of interest" description="Disordered" evidence="15">
    <location>
        <begin position="41"/>
        <end position="70"/>
    </location>
</feature>
<evidence type="ECO:0000256" key="6">
    <source>
        <dbReference type="ARBA" id="ARBA00022692"/>
    </source>
</evidence>
<gene>
    <name evidence="18" type="ORF">E1742_07705</name>
</gene>
<evidence type="ECO:0000256" key="4">
    <source>
        <dbReference type="ARBA" id="ARBA00022452"/>
    </source>
</evidence>
<dbReference type="PANTHER" id="PTHR32552:SF81">
    <property type="entry name" value="TONB-DEPENDENT OUTER MEMBRANE RECEPTOR"/>
    <property type="match status" value="1"/>
</dbReference>
<evidence type="ECO:0000256" key="15">
    <source>
        <dbReference type="SAM" id="MobiDB-lite"/>
    </source>
</evidence>
<feature type="region of interest" description="Disordered" evidence="15">
    <location>
        <begin position="1"/>
        <end position="23"/>
    </location>
</feature>
<name>A0ABX5S7E2_9BURK</name>
<comment type="similarity">
    <text evidence="2 13 14">Belongs to the TonB-dependent receptor family.</text>
</comment>
<keyword evidence="7" id="KW-0408">Iron</keyword>
<dbReference type="Pfam" id="PF00593">
    <property type="entry name" value="TonB_dep_Rec_b-barrel"/>
    <property type="match status" value="1"/>
</dbReference>
<organism evidence="18 19">
    <name type="scientific">Pseudoduganella plicata</name>
    <dbReference type="NCBI Taxonomy" id="321984"/>
    <lineage>
        <taxon>Bacteria</taxon>
        <taxon>Pseudomonadati</taxon>
        <taxon>Pseudomonadota</taxon>
        <taxon>Betaproteobacteria</taxon>
        <taxon>Burkholderiales</taxon>
        <taxon>Oxalobacteraceae</taxon>
        <taxon>Telluria group</taxon>
        <taxon>Pseudoduganella</taxon>
    </lineage>
</organism>
<keyword evidence="5" id="KW-0410">Iron transport</keyword>
<evidence type="ECO:0000259" key="16">
    <source>
        <dbReference type="Pfam" id="PF00593"/>
    </source>
</evidence>
<dbReference type="SUPFAM" id="SSF56935">
    <property type="entry name" value="Porins"/>
    <property type="match status" value="1"/>
</dbReference>
<keyword evidence="10 13" id="KW-0472">Membrane</keyword>
<evidence type="ECO:0000259" key="17">
    <source>
        <dbReference type="Pfam" id="PF07715"/>
    </source>
</evidence>
<keyword evidence="6 13" id="KW-0812">Transmembrane</keyword>
<dbReference type="PANTHER" id="PTHR32552">
    <property type="entry name" value="FERRICHROME IRON RECEPTOR-RELATED"/>
    <property type="match status" value="1"/>
</dbReference>
<keyword evidence="3 13" id="KW-0813">Transport</keyword>
<dbReference type="InterPro" id="IPR036942">
    <property type="entry name" value="Beta-barrel_TonB_sf"/>
</dbReference>
<keyword evidence="8" id="KW-0406">Ion transport</keyword>